<dbReference type="SUPFAM" id="SSF55424">
    <property type="entry name" value="FAD/NAD-linked reductases, dimerisation (C-terminal) domain"/>
    <property type="match status" value="1"/>
</dbReference>
<accession>K9H0E1</accession>
<dbReference type="SUPFAM" id="SSF51905">
    <property type="entry name" value="FAD/NAD(P)-binding domain"/>
    <property type="match status" value="1"/>
</dbReference>
<dbReference type="InterPro" id="IPR016156">
    <property type="entry name" value="FAD/NAD-linked_Rdtase_dimer_sf"/>
</dbReference>
<dbReference type="Gene3D" id="3.30.390.30">
    <property type="match status" value="1"/>
</dbReference>
<evidence type="ECO:0000256" key="4">
    <source>
        <dbReference type="PIRSR" id="PIRSR000350-3"/>
    </source>
</evidence>
<evidence type="ECO:0000256" key="5">
    <source>
        <dbReference type="PIRSR" id="PIRSR000350-4"/>
    </source>
</evidence>
<proteinExistence type="inferred from homology"/>
<feature type="binding site" evidence="4">
    <location>
        <position position="305"/>
    </location>
    <ligand>
        <name>NAD(+)</name>
        <dbReference type="ChEBI" id="CHEBI:57540"/>
    </ligand>
</feature>
<dbReference type="PATRIC" id="fig|1238182.3.peg.1080"/>
<evidence type="ECO:0000313" key="9">
    <source>
        <dbReference type="Proteomes" id="UP000009881"/>
    </source>
</evidence>
<dbReference type="InterPro" id="IPR001100">
    <property type="entry name" value="Pyr_nuc-diS_OxRdtase"/>
</dbReference>
<sequence>MSAPDYDLLVIGTGSGARGVAKPCAQAGWRVAVVDRRPYGGTCAQRGCDPKKVMVGIARAVDDAARLQGHGVDGALRLDWSALMAFKQSFVDSVPKGVEAGFRKAGIDTLHGAARFTGPTSMRIDDREVSARHIVLATGAVPAPLPIPGADLMRSSDDFLDLGHLPARVVFVGGGYIAAEFACIAARAGAAVTVVQRGPRMLKGFDPDLVAILMERFRALGIDVRTDSQVTGIEQHKDGYRVTLDHKEEGASTVKADLVVHAAGRVAQVADLDLQAAGVAAEKGRLTLDRTLRSTTNPAVWAVGDAAQKGPPLTPVASHDARVVVANLLEDAGAGPDYRAVPTVAFSLPPIASVGLTAAEARARVKPVRQSCGFAADWFTARHNAERAYGYKVLIEEGTERVLGAHLVGPHADEVINVFALAIRQGLTTSDLKDVMFAYPTTSSDIHSML</sequence>
<feature type="binding site" evidence="4">
    <location>
        <position position="264"/>
    </location>
    <ligand>
        <name>NAD(+)</name>
        <dbReference type="ChEBI" id="CHEBI:57540"/>
    </ligand>
</feature>
<dbReference type="eggNOG" id="COG1249">
    <property type="taxonomic scope" value="Bacteria"/>
</dbReference>
<dbReference type="Proteomes" id="UP000009881">
    <property type="component" value="Unassembled WGS sequence"/>
</dbReference>
<feature type="binding site" evidence="4">
    <location>
        <position position="52"/>
    </location>
    <ligand>
        <name>FAD</name>
        <dbReference type="ChEBI" id="CHEBI:57692"/>
    </ligand>
</feature>
<evidence type="ECO:0000256" key="1">
    <source>
        <dbReference type="ARBA" id="ARBA00007532"/>
    </source>
</evidence>
<comment type="similarity">
    <text evidence="1">Belongs to the class-I pyridine nucleotide-disulfide oxidoreductase family.</text>
</comment>
<keyword evidence="2" id="KW-0285">Flavoprotein</keyword>
<dbReference type="Gene3D" id="3.50.50.60">
    <property type="entry name" value="FAD/NAD(P)-binding domain"/>
    <property type="match status" value="2"/>
</dbReference>
<evidence type="ECO:0000259" key="6">
    <source>
        <dbReference type="Pfam" id="PF02852"/>
    </source>
</evidence>
<feature type="domain" description="Pyridine nucleotide-disulphide oxidoreductase dimerisation" evidence="6">
    <location>
        <begin position="341"/>
        <end position="447"/>
    </location>
</feature>
<keyword evidence="4" id="KW-0520">NAD</keyword>
<evidence type="ECO:0000313" key="8">
    <source>
        <dbReference type="EMBL" id="EKV31660.1"/>
    </source>
</evidence>
<dbReference type="InterPro" id="IPR004099">
    <property type="entry name" value="Pyr_nucl-diS_OxRdtase_dimer"/>
</dbReference>
<evidence type="ECO:0000256" key="3">
    <source>
        <dbReference type="ARBA" id="ARBA00022827"/>
    </source>
</evidence>
<name>K9H0E1_9PROT</name>
<dbReference type="Pfam" id="PF02852">
    <property type="entry name" value="Pyr_redox_dim"/>
    <property type="match status" value="1"/>
</dbReference>
<dbReference type="AlphaFoldDB" id="K9H0E1"/>
<gene>
    <name evidence="8" type="ORF">C882_3410</name>
</gene>
<dbReference type="PIRSF" id="PIRSF000350">
    <property type="entry name" value="Mercury_reductase_MerA"/>
    <property type="match status" value="1"/>
</dbReference>
<dbReference type="PANTHER" id="PTHR43014">
    <property type="entry name" value="MERCURIC REDUCTASE"/>
    <property type="match status" value="1"/>
</dbReference>
<dbReference type="OrthoDB" id="4763248at2"/>
<reference evidence="8 9" key="1">
    <citation type="journal article" date="2013" name="Genome Announc.">
        <title>Draft Genome Sequence of an Alphaproteobacterium, Caenispirillum salinarum AK4(T), Isolated from a Solar Saltern.</title>
        <authorList>
            <person name="Khatri I."/>
            <person name="Singh A."/>
            <person name="Korpole S."/>
            <person name="Pinnaka A.K."/>
            <person name="Subramanian S."/>
        </authorList>
    </citation>
    <scope>NUCLEOTIDE SEQUENCE [LARGE SCALE GENOMIC DNA]</scope>
    <source>
        <strain evidence="8 9">AK4</strain>
    </source>
</reference>
<dbReference type="RefSeq" id="WP_009539529.1">
    <property type="nucleotide sequence ID" value="NZ_ANHY01000005.1"/>
</dbReference>
<dbReference type="STRING" id="1238182.C882_3410"/>
<dbReference type="PANTHER" id="PTHR43014:SF5">
    <property type="entry name" value="GLUTATHIONE REDUCTASE (NADPH)"/>
    <property type="match status" value="1"/>
</dbReference>
<feature type="binding site" evidence="4">
    <location>
        <begin position="173"/>
        <end position="180"/>
    </location>
    <ligand>
        <name>NAD(+)</name>
        <dbReference type="ChEBI" id="CHEBI:57540"/>
    </ligand>
</feature>
<feature type="domain" description="FAD/NAD(P)-binding" evidence="7">
    <location>
        <begin position="6"/>
        <end position="320"/>
    </location>
</feature>
<keyword evidence="9" id="KW-1185">Reference proteome</keyword>
<dbReference type="PRINTS" id="PR00411">
    <property type="entry name" value="PNDRDTASEI"/>
</dbReference>
<evidence type="ECO:0000256" key="2">
    <source>
        <dbReference type="ARBA" id="ARBA00022630"/>
    </source>
</evidence>
<dbReference type="InterPro" id="IPR023753">
    <property type="entry name" value="FAD/NAD-binding_dom"/>
</dbReference>
<comment type="cofactor">
    <cofactor evidence="4">
        <name>FAD</name>
        <dbReference type="ChEBI" id="CHEBI:57692"/>
    </cofactor>
    <text evidence="4">Binds 1 FAD per subunit.</text>
</comment>
<dbReference type="GO" id="GO:0016491">
    <property type="term" value="F:oxidoreductase activity"/>
    <property type="evidence" value="ECO:0007669"/>
    <property type="project" value="InterPro"/>
</dbReference>
<dbReference type="GO" id="GO:0000166">
    <property type="term" value="F:nucleotide binding"/>
    <property type="evidence" value="ECO:0007669"/>
    <property type="project" value="UniProtKB-KW"/>
</dbReference>
<evidence type="ECO:0000259" key="7">
    <source>
        <dbReference type="Pfam" id="PF07992"/>
    </source>
</evidence>
<feature type="disulfide bond" description="Redox-active" evidence="5">
    <location>
        <begin position="43"/>
        <end position="48"/>
    </location>
</feature>
<keyword evidence="3 4" id="KW-0274">FAD</keyword>
<dbReference type="EMBL" id="ANHY01000005">
    <property type="protein sequence ID" value="EKV31660.1"/>
    <property type="molecule type" value="Genomic_DNA"/>
</dbReference>
<dbReference type="PRINTS" id="PR00368">
    <property type="entry name" value="FADPNR"/>
</dbReference>
<dbReference type="InterPro" id="IPR036188">
    <property type="entry name" value="FAD/NAD-bd_sf"/>
</dbReference>
<organism evidence="8 9">
    <name type="scientific">Caenispirillum salinarum AK4</name>
    <dbReference type="NCBI Taxonomy" id="1238182"/>
    <lineage>
        <taxon>Bacteria</taxon>
        <taxon>Pseudomonadati</taxon>
        <taxon>Pseudomonadota</taxon>
        <taxon>Alphaproteobacteria</taxon>
        <taxon>Rhodospirillales</taxon>
        <taxon>Novispirillaceae</taxon>
        <taxon>Caenispirillum</taxon>
    </lineage>
</organism>
<dbReference type="Pfam" id="PF07992">
    <property type="entry name" value="Pyr_redox_2"/>
    <property type="match status" value="1"/>
</dbReference>
<comment type="caution">
    <text evidence="8">The sequence shown here is derived from an EMBL/GenBank/DDBJ whole genome shotgun (WGS) entry which is preliminary data.</text>
</comment>
<keyword evidence="4" id="KW-0547">Nucleotide-binding</keyword>
<protein>
    <submittedName>
        <fullName evidence="8">Glutathione reductase</fullName>
    </submittedName>
</protein>